<comment type="caution">
    <text evidence="11">The sequence shown here is derived from an EMBL/GenBank/DDBJ whole genome shotgun (WGS) entry which is preliminary data.</text>
</comment>
<evidence type="ECO:0000256" key="6">
    <source>
        <dbReference type="RuleBase" id="RU003971"/>
    </source>
</evidence>
<dbReference type="InterPro" id="IPR001309">
    <property type="entry name" value="Pept_C14_p20"/>
</dbReference>
<dbReference type="EMBL" id="JAUCMX010000003">
    <property type="protein sequence ID" value="KAK3551218.1"/>
    <property type="molecule type" value="Genomic_DNA"/>
</dbReference>
<comment type="similarity">
    <text evidence="1 6">Belongs to the peptidase C14A family.</text>
</comment>
<keyword evidence="2" id="KW-0645">Protease</keyword>
<dbReference type="SMART" id="SM00115">
    <property type="entry name" value="CASc"/>
    <property type="match status" value="1"/>
</dbReference>
<dbReference type="InterPro" id="IPR029030">
    <property type="entry name" value="Caspase-like_dom_sf"/>
</dbReference>
<dbReference type="CDD" id="cd00032">
    <property type="entry name" value="CASc"/>
    <property type="match status" value="1"/>
</dbReference>
<dbReference type="InterPro" id="IPR002138">
    <property type="entry name" value="Pept_C14_p10"/>
</dbReference>
<organism evidence="11 12">
    <name type="scientific">Hemibagrus guttatus</name>
    <dbReference type="NCBI Taxonomy" id="175788"/>
    <lineage>
        <taxon>Eukaryota</taxon>
        <taxon>Metazoa</taxon>
        <taxon>Chordata</taxon>
        <taxon>Craniata</taxon>
        <taxon>Vertebrata</taxon>
        <taxon>Euteleostomi</taxon>
        <taxon>Actinopterygii</taxon>
        <taxon>Neopterygii</taxon>
        <taxon>Teleostei</taxon>
        <taxon>Ostariophysi</taxon>
        <taxon>Siluriformes</taxon>
        <taxon>Bagridae</taxon>
        <taxon>Hemibagrus</taxon>
    </lineage>
</organism>
<dbReference type="PANTHER" id="PTHR47901">
    <property type="entry name" value="CASPASE RECRUITMENT DOMAIN-CONTAINING PROTEIN 18"/>
    <property type="match status" value="1"/>
</dbReference>
<evidence type="ECO:0000313" key="12">
    <source>
        <dbReference type="Proteomes" id="UP001274896"/>
    </source>
</evidence>
<dbReference type="Pfam" id="PF00656">
    <property type="entry name" value="Peptidase_C14"/>
    <property type="match status" value="1"/>
</dbReference>
<dbReference type="Gene3D" id="3.30.70.1470">
    <property type="entry name" value="Caspase-like"/>
    <property type="match status" value="1"/>
</dbReference>
<evidence type="ECO:0000256" key="7">
    <source>
        <dbReference type="SAM" id="MobiDB-lite"/>
    </source>
</evidence>
<dbReference type="AlphaFoldDB" id="A0AAE0RCR0"/>
<dbReference type="Proteomes" id="UP001274896">
    <property type="component" value="Unassembled WGS sequence"/>
</dbReference>
<feature type="domain" description="Caspase family p20" evidence="9">
    <location>
        <begin position="339"/>
        <end position="466"/>
    </location>
</feature>
<evidence type="ECO:0000259" key="8">
    <source>
        <dbReference type="PROSITE" id="PS50207"/>
    </source>
</evidence>
<dbReference type="Gene3D" id="1.10.533.10">
    <property type="entry name" value="Death Domain, Fas"/>
    <property type="match status" value="1"/>
</dbReference>
<dbReference type="PANTHER" id="PTHR47901:SF7">
    <property type="entry name" value="CASPASE 2"/>
    <property type="match status" value="1"/>
</dbReference>
<protein>
    <recommendedName>
        <fullName evidence="13">Caspase-2</fullName>
    </recommendedName>
</protein>
<dbReference type="GO" id="GO:0042981">
    <property type="term" value="P:regulation of apoptotic process"/>
    <property type="evidence" value="ECO:0007669"/>
    <property type="project" value="InterPro"/>
</dbReference>
<evidence type="ECO:0000259" key="10">
    <source>
        <dbReference type="PROSITE" id="PS50209"/>
    </source>
</evidence>
<dbReference type="PROSITE" id="PS01121">
    <property type="entry name" value="CASPASE_HIS"/>
    <property type="match status" value="1"/>
</dbReference>
<dbReference type="Pfam" id="PF00619">
    <property type="entry name" value="CARD"/>
    <property type="match status" value="1"/>
</dbReference>
<evidence type="ECO:0000256" key="5">
    <source>
        <dbReference type="ARBA" id="ARBA00023145"/>
    </source>
</evidence>
<keyword evidence="5" id="KW-0865">Zymogen</keyword>
<dbReference type="SUPFAM" id="SSF52129">
    <property type="entry name" value="Caspase-like"/>
    <property type="match status" value="1"/>
</dbReference>
<evidence type="ECO:0000256" key="4">
    <source>
        <dbReference type="ARBA" id="ARBA00022807"/>
    </source>
</evidence>
<dbReference type="InterPro" id="IPR016129">
    <property type="entry name" value="Caspase_his_AS"/>
</dbReference>
<proteinExistence type="inferred from homology"/>
<evidence type="ECO:0000259" key="9">
    <source>
        <dbReference type="PROSITE" id="PS50208"/>
    </source>
</evidence>
<dbReference type="PROSITE" id="PS01122">
    <property type="entry name" value="CASPASE_CYS"/>
    <property type="match status" value="1"/>
</dbReference>
<evidence type="ECO:0000256" key="1">
    <source>
        <dbReference type="ARBA" id="ARBA00010134"/>
    </source>
</evidence>
<dbReference type="FunFam" id="3.40.50.1460:FF:000009">
    <property type="entry name" value="Caspase 2"/>
    <property type="match status" value="1"/>
</dbReference>
<dbReference type="SUPFAM" id="SSF47986">
    <property type="entry name" value="DEATH domain"/>
    <property type="match status" value="1"/>
</dbReference>
<keyword evidence="4" id="KW-0788">Thiol protease</keyword>
<accession>A0AAE0RCR0</accession>
<dbReference type="InterPro" id="IPR011600">
    <property type="entry name" value="Pept_C14_caspase"/>
</dbReference>
<feature type="domain" description="CARD" evidence="10">
    <location>
        <begin position="16"/>
        <end position="62"/>
    </location>
</feature>
<dbReference type="GO" id="GO:0006508">
    <property type="term" value="P:proteolysis"/>
    <property type="evidence" value="ECO:0007669"/>
    <property type="project" value="UniProtKB-KW"/>
</dbReference>
<dbReference type="PROSITE" id="PS50209">
    <property type="entry name" value="CARD"/>
    <property type="match status" value="1"/>
</dbReference>
<feature type="compositionally biased region" description="Basic and acidic residues" evidence="7">
    <location>
        <begin position="485"/>
        <end position="501"/>
    </location>
</feature>
<dbReference type="Gene3D" id="3.40.50.1460">
    <property type="match status" value="1"/>
</dbReference>
<evidence type="ECO:0008006" key="13">
    <source>
        <dbReference type="Google" id="ProtNLM"/>
    </source>
</evidence>
<sequence>MSWYAEALRVCFTGTKAETTSQKRSWRLLTLLPKRGPRAFSTFCMALKETEQEHLSSLLIRFRENSPTKSESEISFTQDSSPAMKRKDQEADMCAFPYPLAVTGLRKPSRPWEQWGLVPQDALEGSESRGRVSEGVLGILGSREELTPVLLLTAAVGAEVPADFLIQPLCLTVGLRVVPGTEAYIKSEVSAEAPPNPRGELGPRPGTMSSGRPYLCKMWWNRVVTVSIAVSRALRGTSRHALENLSMATKIVVYPAELGMSIIKSGAIWDQGRLGMRFVDPKLPLPTEECAVPAKRARTQESMEMCLDADSPLTTAVLPCTQEFYLSHCAQAYSMSSSPRGLALVLSNVHFEPELSELDTRRGGEVDEEVLRRLFTELDFKVSLQKDLTVQAMRACIEQFAQQPEHAVSDCCVVCLLSHGVEGSIYGVDGKLLELDWVFERFDNGRCPLLQNKPKMFFIQACRGEEMDCGVDQLDGDDAMQPTDCEQRDAGREENHDRQNRASEMSESERLRVKLPQRSDMICGFATLKGFSVYPFMSLCASTAAMRNTKKGSWFIQDFNTAMRQRARDTHLSDILVQVNSQIKEREGHAPGSAHHRCKEMSEFTSSLCKDLYLFPKYCPNN</sequence>
<keyword evidence="3" id="KW-0378">Hydrolase</keyword>
<dbReference type="PROSITE" id="PS50208">
    <property type="entry name" value="CASPASE_P20"/>
    <property type="match status" value="1"/>
</dbReference>
<dbReference type="PROSITE" id="PS50207">
    <property type="entry name" value="CASPASE_P10"/>
    <property type="match status" value="1"/>
</dbReference>
<reference evidence="11" key="1">
    <citation type="submission" date="2023-06" db="EMBL/GenBank/DDBJ databases">
        <title>Male Hemibagrus guttatus genome.</title>
        <authorList>
            <person name="Bian C."/>
        </authorList>
    </citation>
    <scope>NUCLEOTIDE SEQUENCE</scope>
    <source>
        <strain evidence="11">Male_cb2023</strain>
        <tissue evidence="11">Muscle</tissue>
    </source>
</reference>
<gene>
    <name evidence="11" type="ORF">QTP70_013837</name>
</gene>
<dbReference type="InterPro" id="IPR033139">
    <property type="entry name" value="Caspase_cys_AS"/>
</dbReference>
<evidence type="ECO:0000313" key="11">
    <source>
        <dbReference type="EMBL" id="KAK3551218.1"/>
    </source>
</evidence>
<dbReference type="InterPro" id="IPR011029">
    <property type="entry name" value="DEATH-like_dom_sf"/>
</dbReference>
<feature type="domain" description="Caspase family p10" evidence="8">
    <location>
        <begin position="545"/>
        <end position="616"/>
    </location>
</feature>
<feature type="region of interest" description="Disordered" evidence="7">
    <location>
        <begin position="480"/>
        <end position="511"/>
    </location>
</feature>
<dbReference type="FunFam" id="3.30.70.1470:FF:000001">
    <property type="entry name" value="Putative caspase-2"/>
    <property type="match status" value="1"/>
</dbReference>
<name>A0AAE0RCR0_9TELE</name>
<dbReference type="InterPro" id="IPR015917">
    <property type="entry name" value="Pept_C14A"/>
</dbReference>
<dbReference type="PRINTS" id="PR00376">
    <property type="entry name" value="IL1BCENZYME"/>
</dbReference>
<evidence type="ECO:0000256" key="2">
    <source>
        <dbReference type="ARBA" id="ARBA00022670"/>
    </source>
</evidence>
<evidence type="ECO:0000256" key="3">
    <source>
        <dbReference type="ARBA" id="ARBA00022801"/>
    </source>
</evidence>
<dbReference type="InterPro" id="IPR001315">
    <property type="entry name" value="CARD"/>
</dbReference>
<dbReference type="GO" id="GO:0004197">
    <property type="term" value="F:cysteine-type endopeptidase activity"/>
    <property type="evidence" value="ECO:0007669"/>
    <property type="project" value="InterPro"/>
</dbReference>
<keyword evidence="12" id="KW-1185">Reference proteome</keyword>
<feature type="region of interest" description="Disordered" evidence="7">
    <location>
        <begin position="188"/>
        <end position="207"/>
    </location>
</feature>
<dbReference type="InterPro" id="IPR002398">
    <property type="entry name" value="Pept_C14"/>
</dbReference>